<proteinExistence type="inferred from homology"/>
<organism evidence="5 6">
    <name type="scientific">beta proteobacterium KB13</name>
    <dbReference type="NCBI Taxonomy" id="314607"/>
    <lineage>
        <taxon>Bacteria</taxon>
        <taxon>Pseudomonadati</taxon>
        <taxon>Pseudomonadota</taxon>
        <taxon>Betaproteobacteria</taxon>
        <taxon>Nitrosomonadales</taxon>
        <taxon>OM43 clade</taxon>
    </lineage>
</organism>
<keyword evidence="2 4" id="KW-0479">Metal-binding</keyword>
<accession>B6BTX7</accession>
<evidence type="ECO:0000256" key="3">
    <source>
        <dbReference type="ARBA" id="ARBA00022801"/>
    </source>
</evidence>
<feature type="binding site" evidence="4">
    <location>
        <position position="91"/>
    </location>
    <ligand>
        <name>a divalent metal cation</name>
        <dbReference type="ChEBI" id="CHEBI:60240"/>
        <label>1</label>
    </ligand>
</feature>
<evidence type="ECO:0000313" key="5">
    <source>
        <dbReference type="EMBL" id="EDZ64066.1"/>
    </source>
</evidence>
<keyword evidence="3" id="KW-0378">Hydrolase</keyword>
<dbReference type="NCBIfam" id="TIGR00010">
    <property type="entry name" value="YchF/TatD family DNA exonuclease"/>
    <property type="match status" value="1"/>
</dbReference>
<protein>
    <submittedName>
        <fullName evidence="5">TatD protein</fullName>
    </submittedName>
</protein>
<dbReference type="GO" id="GO:0046872">
    <property type="term" value="F:metal ion binding"/>
    <property type="evidence" value="ECO:0007669"/>
    <property type="project" value="UniProtKB-KW"/>
</dbReference>
<dbReference type="Pfam" id="PF01026">
    <property type="entry name" value="TatD_DNase"/>
    <property type="match status" value="1"/>
</dbReference>
<dbReference type="InterPro" id="IPR018228">
    <property type="entry name" value="DNase_TatD-rel_CS"/>
</dbReference>
<dbReference type="AlphaFoldDB" id="B6BTX7"/>
<dbReference type="Gene3D" id="3.20.20.140">
    <property type="entry name" value="Metal-dependent hydrolases"/>
    <property type="match status" value="1"/>
</dbReference>
<dbReference type="PROSITE" id="PS01137">
    <property type="entry name" value="TATD_1"/>
    <property type="match status" value="1"/>
</dbReference>
<evidence type="ECO:0000256" key="2">
    <source>
        <dbReference type="ARBA" id="ARBA00022723"/>
    </source>
</evidence>
<dbReference type="GO" id="GO:0004536">
    <property type="term" value="F:DNA nuclease activity"/>
    <property type="evidence" value="ECO:0007669"/>
    <property type="project" value="InterPro"/>
</dbReference>
<reference evidence="6" key="1">
    <citation type="journal article" date="2012" name="Stand. Genomic Sci.">
        <title>Genome sequence of strain HIMB624, a cultured representative from the OM43 clade of marine Betaproteobacteria.</title>
        <authorList>
            <person name="Huggett M.J."/>
            <person name="Hayakawa D.H."/>
            <person name="Rappe M.S."/>
        </authorList>
    </citation>
    <scope>NUCLEOTIDE SEQUENCE [LARGE SCALE GENOMIC DNA]</scope>
    <source>
        <strain evidence="6">KB13</strain>
    </source>
</reference>
<dbReference type="InterPro" id="IPR015991">
    <property type="entry name" value="TatD/YcfH-like"/>
</dbReference>
<feature type="binding site" evidence="4">
    <location>
        <position position="127"/>
    </location>
    <ligand>
        <name>a divalent metal cation</name>
        <dbReference type="ChEBI" id="CHEBI:60240"/>
        <label>2</label>
    </ligand>
</feature>
<comment type="similarity">
    <text evidence="1">Belongs to the metallo-dependent hydrolases superfamily. TatD-type hydrolase family.</text>
</comment>
<dbReference type="STRING" id="314607.KB13_198"/>
<dbReference type="GO" id="GO:0016788">
    <property type="term" value="F:hydrolase activity, acting on ester bonds"/>
    <property type="evidence" value="ECO:0007669"/>
    <property type="project" value="InterPro"/>
</dbReference>
<gene>
    <name evidence="5" type="primary">tatD</name>
    <name evidence="5" type="ORF">KB13_198</name>
</gene>
<dbReference type="FunFam" id="3.20.20.140:FF:000005">
    <property type="entry name" value="TatD family hydrolase"/>
    <property type="match status" value="1"/>
</dbReference>
<dbReference type="PIRSF" id="PIRSF005902">
    <property type="entry name" value="DNase_TatD"/>
    <property type="match status" value="1"/>
</dbReference>
<evidence type="ECO:0000313" key="6">
    <source>
        <dbReference type="Proteomes" id="UP000004188"/>
    </source>
</evidence>
<dbReference type="InterPro" id="IPR001130">
    <property type="entry name" value="TatD-like"/>
</dbReference>
<dbReference type="HOGENOM" id="CLU_031506_4_0_4"/>
<feature type="binding site" evidence="4">
    <location>
        <position position="6"/>
    </location>
    <ligand>
        <name>a divalent metal cation</name>
        <dbReference type="ChEBI" id="CHEBI:60240"/>
        <label>1</label>
    </ligand>
</feature>
<feature type="binding site" evidence="4">
    <location>
        <position position="152"/>
    </location>
    <ligand>
        <name>a divalent metal cation</name>
        <dbReference type="ChEBI" id="CHEBI:60240"/>
        <label>2</label>
    </ligand>
</feature>
<dbReference type="Proteomes" id="UP000004188">
    <property type="component" value="Unassembled WGS sequence"/>
</dbReference>
<dbReference type="GO" id="GO:0005829">
    <property type="term" value="C:cytosol"/>
    <property type="evidence" value="ECO:0007669"/>
    <property type="project" value="TreeGrafter"/>
</dbReference>
<dbReference type="EMBL" id="DS995299">
    <property type="protein sequence ID" value="EDZ64066.1"/>
    <property type="molecule type" value="Genomic_DNA"/>
</dbReference>
<sequence length="257" mass="29436">MYVDSHCHLNFPELRKNLPEILTNMQENQVTHALCVSVEMDKFPEINELAENHDNLFASVGVHPDYEDIVEPTVDELVSIGSKEKVVAIGETGLDYFRLKGDLEWQRDRFRTHIRAANEANLPLIIHTREAREDTIQILKEELKPGTRGVLHCFTETYEMAMQAIELDFFISFSGIVTFKNAKDLKETATKIPLERMLIETDSPYLTPVPFRGKTNDPSKVIHVAEEISRLKNIPVEDVAKMTTSNFFDLFSKCKQP</sequence>
<feature type="binding site" evidence="4">
    <location>
        <position position="8"/>
    </location>
    <ligand>
        <name>a divalent metal cation</name>
        <dbReference type="ChEBI" id="CHEBI:60240"/>
        <label>1</label>
    </ligand>
</feature>
<dbReference type="PANTHER" id="PTHR46124">
    <property type="entry name" value="D-AMINOACYL-TRNA DEACYLASE"/>
    <property type="match status" value="1"/>
</dbReference>
<dbReference type="InterPro" id="IPR032466">
    <property type="entry name" value="Metal_Hydrolase"/>
</dbReference>
<dbReference type="PROSITE" id="PS01090">
    <property type="entry name" value="TATD_2"/>
    <property type="match status" value="1"/>
</dbReference>
<evidence type="ECO:0000256" key="4">
    <source>
        <dbReference type="PIRSR" id="PIRSR005902-1"/>
    </source>
</evidence>
<dbReference type="PANTHER" id="PTHR46124:SF2">
    <property type="entry name" value="D-AMINOACYL-TRNA DEACYLASE"/>
    <property type="match status" value="1"/>
</dbReference>
<keyword evidence="6" id="KW-1185">Reference proteome</keyword>
<dbReference type="CDD" id="cd01310">
    <property type="entry name" value="TatD_DNAse"/>
    <property type="match status" value="1"/>
</dbReference>
<dbReference type="SUPFAM" id="SSF51556">
    <property type="entry name" value="Metallo-dependent hydrolases"/>
    <property type="match status" value="1"/>
</dbReference>
<name>B6BTX7_9PROT</name>
<feature type="binding site" evidence="4">
    <location>
        <position position="202"/>
    </location>
    <ligand>
        <name>a divalent metal cation</name>
        <dbReference type="ChEBI" id="CHEBI:60240"/>
        <label>1</label>
    </ligand>
</feature>
<dbReference type="eggNOG" id="COG0084">
    <property type="taxonomic scope" value="Bacteria"/>
</dbReference>
<evidence type="ECO:0000256" key="1">
    <source>
        <dbReference type="ARBA" id="ARBA00009275"/>
    </source>
</evidence>